<proteinExistence type="predicted"/>
<accession>A0A251USB2</accession>
<reference evidence="2" key="2">
    <citation type="submission" date="2017-02" db="EMBL/GenBank/DDBJ databases">
        <title>Sunflower complete genome.</title>
        <authorList>
            <person name="Langlade N."/>
            <person name="Munos S."/>
        </authorList>
    </citation>
    <scope>NUCLEOTIDE SEQUENCE [LARGE SCALE GENOMIC DNA]</scope>
    <source>
        <tissue evidence="2">Leaves</tissue>
    </source>
</reference>
<keyword evidence="3" id="KW-1185">Reference proteome</keyword>
<sequence length="56" mass="6429">MKPMVRTTGLWSLRLLHRNKQLVPDQMLSIIIEKDAQGCIYNASLSHLNKFTVKCS</sequence>
<reference evidence="1" key="3">
    <citation type="submission" date="2020-06" db="EMBL/GenBank/DDBJ databases">
        <title>Helianthus annuus Genome sequencing and assembly Release 2.</title>
        <authorList>
            <person name="Gouzy J."/>
            <person name="Langlade N."/>
            <person name="Munos S."/>
        </authorList>
    </citation>
    <scope>NUCLEOTIDE SEQUENCE</scope>
    <source>
        <tissue evidence="1">Leaves</tissue>
    </source>
</reference>
<dbReference type="EMBL" id="CM007894">
    <property type="protein sequence ID" value="OTG26270.1"/>
    <property type="molecule type" value="Genomic_DNA"/>
</dbReference>
<dbReference type="InParanoid" id="A0A251USB2"/>
<reference evidence="1 3" key="1">
    <citation type="journal article" date="2017" name="Nature">
        <title>The sunflower genome provides insights into oil metabolism, flowering and Asterid evolution.</title>
        <authorList>
            <person name="Badouin H."/>
            <person name="Gouzy J."/>
            <person name="Grassa C.J."/>
            <person name="Murat F."/>
            <person name="Staton S.E."/>
            <person name="Cottret L."/>
            <person name="Lelandais-Briere C."/>
            <person name="Owens G.L."/>
            <person name="Carrere S."/>
            <person name="Mayjonade B."/>
            <person name="Legrand L."/>
            <person name="Gill N."/>
            <person name="Kane N.C."/>
            <person name="Bowers J.E."/>
            <person name="Hubner S."/>
            <person name="Bellec A."/>
            <person name="Berard A."/>
            <person name="Berges H."/>
            <person name="Blanchet N."/>
            <person name="Boniface M.C."/>
            <person name="Brunel D."/>
            <person name="Catrice O."/>
            <person name="Chaidir N."/>
            <person name="Claudel C."/>
            <person name="Donnadieu C."/>
            <person name="Faraut T."/>
            <person name="Fievet G."/>
            <person name="Helmstetter N."/>
            <person name="King M."/>
            <person name="Knapp S.J."/>
            <person name="Lai Z."/>
            <person name="Le Paslier M.C."/>
            <person name="Lippi Y."/>
            <person name="Lorenzon L."/>
            <person name="Mandel J.R."/>
            <person name="Marage G."/>
            <person name="Marchand G."/>
            <person name="Marquand E."/>
            <person name="Bret-Mestries E."/>
            <person name="Morien E."/>
            <person name="Nambeesan S."/>
            <person name="Nguyen T."/>
            <person name="Pegot-Espagnet P."/>
            <person name="Pouilly N."/>
            <person name="Raftis F."/>
            <person name="Sallet E."/>
            <person name="Schiex T."/>
            <person name="Thomas J."/>
            <person name="Vandecasteele C."/>
            <person name="Vares D."/>
            <person name="Vear F."/>
            <person name="Vautrin S."/>
            <person name="Crespi M."/>
            <person name="Mangin B."/>
            <person name="Burke J.M."/>
            <person name="Salse J."/>
            <person name="Munos S."/>
            <person name="Vincourt P."/>
            <person name="Rieseberg L.H."/>
            <person name="Langlade N.B."/>
        </authorList>
    </citation>
    <scope>NUCLEOTIDE SEQUENCE [LARGE SCALE GENOMIC DNA]</scope>
    <source>
        <strain evidence="3">cv. SF193</strain>
        <tissue evidence="1">Leaves</tissue>
    </source>
</reference>
<dbReference type="AlphaFoldDB" id="A0A251USB2"/>
<dbReference type="Gramene" id="mRNA:HanXRQr2_Chr05g0226341">
    <property type="protein sequence ID" value="mRNA:HanXRQr2_Chr05g0226341"/>
    <property type="gene ID" value="HanXRQr2_Chr05g0226341"/>
</dbReference>
<dbReference type="Proteomes" id="UP000215914">
    <property type="component" value="Chromosome 5"/>
</dbReference>
<organism evidence="2 3">
    <name type="scientific">Helianthus annuus</name>
    <name type="common">Common sunflower</name>
    <dbReference type="NCBI Taxonomy" id="4232"/>
    <lineage>
        <taxon>Eukaryota</taxon>
        <taxon>Viridiplantae</taxon>
        <taxon>Streptophyta</taxon>
        <taxon>Embryophyta</taxon>
        <taxon>Tracheophyta</taxon>
        <taxon>Spermatophyta</taxon>
        <taxon>Magnoliopsida</taxon>
        <taxon>eudicotyledons</taxon>
        <taxon>Gunneridae</taxon>
        <taxon>Pentapetalae</taxon>
        <taxon>asterids</taxon>
        <taxon>campanulids</taxon>
        <taxon>Asterales</taxon>
        <taxon>Asteraceae</taxon>
        <taxon>Asteroideae</taxon>
        <taxon>Heliantheae alliance</taxon>
        <taxon>Heliantheae</taxon>
        <taxon>Helianthus</taxon>
    </lineage>
</organism>
<evidence type="ECO:0000313" key="3">
    <source>
        <dbReference type="Proteomes" id="UP000215914"/>
    </source>
</evidence>
<dbReference type="EMBL" id="MNCJ02000320">
    <property type="protein sequence ID" value="KAF5806844.1"/>
    <property type="molecule type" value="Genomic_DNA"/>
</dbReference>
<evidence type="ECO:0000313" key="2">
    <source>
        <dbReference type="EMBL" id="OTG26270.1"/>
    </source>
</evidence>
<name>A0A251USB2_HELAN</name>
<evidence type="ECO:0000313" key="1">
    <source>
        <dbReference type="EMBL" id="KAF5806844.1"/>
    </source>
</evidence>
<protein>
    <submittedName>
        <fullName evidence="2">Uncharacterized protein</fullName>
    </submittedName>
</protein>
<gene>
    <name evidence="2" type="ORF">HannXRQ_Chr05g0156811</name>
    <name evidence="1" type="ORF">HanXRQr2_Chr05g0226341</name>
</gene>